<protein>
    <submittedName>
        <fullName evidence="2">Uncharacterized protein</fullName>
    </submittedName>
</protein>
<keyword evidence="1" id="KW-0812">Transmembrane</keyword>
<dbReference type="EMBL" id="ASSP01000005">
    <property type="protein sequence ID" value="EOS15121.1"/>
    <property type="molecule type" value="Genomic_DNA"/>
</dbReference>
<keyword evidence="1" id="KW-1133">Transmembrane helix</keyword>
<evidence type="ECO:0000256" key="1">
    <source>
        <dbReference type="SAM" id="Phobius"/>
    </source>
</evidence>
<dbReference type="Proteomes" id="UP000014200">
    <property type="component" value="Unassembled WGS sequence"/>
</dbReference>
<proteinExistence type="predicted"/>
<dbReference type="HOGENOM" id="CLU_218247_0_0_10"/>
<evidence type="ECO:0000313" key="2">
    <source>
        <dbReference type="EMBL" id="EOS15121.1"/>
    </source>
</evidence>
<sequence>MKRQGIRECINGITQITGAEFILFVPFIIAVMHRLLKILK</sequence>
<comment type="caution">
    <text evidence="2">The sequence shown here is derived from an EMBL/GenBank/DDBJ whole genome shotgun (WGS) entry which is preliminary data.</text>
</comment>
<dbReference type="AlphaFoldDB" id="R9IC70"/>
<name>R9IC70_9BACT</name>
<feature type="transmembrane region" description="Helical" evidence="1">
    <location>
        <begin position="12"/>
        <end position="36"/>
    </location>
</feature>
<keyword evidence="3" id="KW-1185">Reference proteome</keyword>
<gene>
    <name evidence="2" type="ORF">C802_00454</name>
</gene>
<reference evidence="2 3" key="1">
    <citation type="submission" date="2013-04" db="EMBL/GenBank/DDBJ databases">
        <title>The Genome Sequence of Bacteroides massiliensis dnLKV3.</title>
        <authorList>
            <consortium name="The Broad Institute Genomics Platform"/>
            <consortium name="The Broad Institute Genome Sequencing Center for Infectious Disease"/>
            <person name="Earl A."/>
            <person name="Xavier R."/>
            <person name="Kuhn K."/>
            <person name="Stappenbeck T."/>
            <person name="Walker B."/>
            <person name="Young S."/>
            <person name="Zeng Q."/>
            <person name="Gargeya S."/>
            <person name="Fitzgerald M."/>
            <person name="Haas B."/>
            <person name="Abouelleil A."/>
            <person name="Allen A.W."/>
            <person name="Alvarado L."/>
            <person name="Arachchi H.M."/>
            <person name="Berlin A.M."/>
            <person name="Chapman S.B."/>
            <person name="Gainer-Dewar J."/>
            <person name="Goldberg J."/>
            <person name="Griggs A."/>
            <person name="Gujja S."/>
            <person name="Hansen M."/>
            <person name="Howarth C."/>
            <person name="Imamovic A."/>
            <person name="Ireland A."/>
            <person name="Larimer J."/>
            <person name="McCowan C."/>
            <person name="Murphy C."/>
            <person name="Pearson M."/>
            <person name="Poon T.W."/>
            <person name="Priest M."/>
            <person name="Roberts A."/>
            <person name="Saif S."/>
            <person name="Shea T."/>
            <person name="Sisk P."/>
            <person name="Sykes S."/>
            <person name="Wortman J."/>
            <person name="Nusbaum C."/>
            <person name="Birren B."/>
        </authorList>
    </citation>
    <scope>NUCLEOTIDE SEQUENCE [LARGE SCALE GENOMIC DNA]</scope>
    <source>
        <strain evidence="3">dnLKV3</strain>
    </source>
</reference>
<organism evidence="2 3">
    <name type="scientific">Phocaeicola sartorii</name>
    <dbReference type="NCBI Taxonomy" id="671267"/>
    <lineage>
        <taxon>Bacteria</taxon>
        <taxon>Pseudomonadati</taxon>
        <taxon>Bacteroidota</taxon>
        <taxon>Bacteroidia</taxon>
        <taxon>Bacteroidales</taxon>
        <taxon>Bacteroidaceae</taxon>
        <taxon>Phocaeicola</taxon>
    </lineage>
</organism>
<keyword evidence="1" id="KW-0472">Membrane</keyword>
<evidence type="ECO:0000313" key="3">
    <source>
        <dbReference type="Proteomes" id="UP000014200"/>
    </source>
</evidence>
<accession>R9IC70</accession>